<feature type="region of interest" description="Disordered" evidence="1">
    <location>
        <begin position="87"/>
        <end position="140"/>
    </location>
</feature>
<reference evidence="2 3" key="1">
    <citation type="submission" date="2019-11" db="EMBL/GenBank/DDBJ databases">
        <title>Metabolism of dissolved organic matter in forest soils.</title>
        <authorList>
            <person name="Cyle K.T."/>
            <person name="Wilhelm R.C."/>
            <person name="Martinez C.E."/>
        </authorList>
    </citation>
    <scope>NUCLEOTIDE SEQUENCE [LARGE SCALE GENOMIC DNA]</scope>
    <source>
        <strain evidence="2 3">5N</strain>
    </source>
</reference>
<sequence>MTSPFFPDPLQIWREALTRLESDVNSLATGSLKSQEVVRSLHQFSSVSLGMQQMLETLFDNYLRKANLPTRKQVAELAESLVRIELKLDRLSPPDKTSESPRPARTRRPPSSTPATTEEAASTATPSTKRTPRGKRTGKE</sequence>
<comment type="caution">
    <text evidence="2">The sequence shown here is derived from an EMBL/GenBank/DDBJ whole genome shotgun (WGS) entry which is preliminary data.</text>
</comment>
<protein>
    <recommendedName>
        <fullName evidence="4">Poly(3-hydroxyalkanoate) polymerase subunit PhaE</fullName>
    </recommendedName>
</protein>
<dbReference type="AlphaFoldDB" id="A0A972SPL0"/>
<feature type="compositionally biased region" description="Basic and acidic residues" evidence="1">
    <location>
        <begin position="87"/>
        <end position="99"/>
    </location>
</feature>
<evidence type="ECO:0000313" key="2">
    <source>
        <dbReference type="EMBL" id="NPT62489.1"/>
    </source>
</evidence>
<dbReference type="Proteomes" id="UP000655523">
    <property type="component" value="Unassembled WGS sequence"/>
</dbReference>
<feature type="compositionally biased region" description="Basic residues" evidence="1">
    <location>
        <begin position="130"/>
        <end position="140"/>
    </location>
</feature>
<organism evidence="2 3">
    <name type="scientific">Paraburkholderia elongata</name>
    <dbReference type="NCBI Taxonomy" id="2675747"/>
    <lineage>
        <taxon>Bacteria</taxon>
        <taxon>Pseudomonadati</taxon>
        <taxon>Pseudomonadota</taxon>
        <taxon>Betaproteobacteria</taxon>
        <taxon>Burkholderiales</taxon>
        <taxon>Burkholderiaceae</taxon>
        <taxon>Paraburkholderia</taxon>
    </lineage>
</organism>
<evidence type="ECO:0008006" key="4">
    <source>
        <dbReference type="Google" id="ProtNLM"/>
    </source>
</evidence>
<accession>A0A972SPL0</accession>
<evidence type="ECO:0000313" key="3">
    <source>
        <dbReference type="Proteomes" id="UP000655523"/>
    </source>
</evidence>
<proteinExistence type="predicted"/>
<dbReference type="EMBL" id="WOEZ01000329">
    <property type="protein sequence ID" value="NPT62489.1"/>
    <property type="molecule type" value="Genomic_DNA"/>
</dbReference>
<feature type="compositionally biased region" description="Low complexity" evidence="1">
    <location>
        <begin position="109"/>
        <end position="128"/>
    </location>
</feature>
<gene>
    <name evidence="2" type="ORF">GNZ13_50345</name>
</gene>
<evidence type="ECO:0000256" key="1">
    <source>
        <dbReference type="SAM" id="MobiDB-lite"/>
    </source>
</evidence>
<name>A0A972SPL0_9BURK</name>
<keyword evidence="3" id="KW-1185">Reference proteome</keyword>
<dbReference type="RefSeq" id="WP_172178954.1">
    <property type="nucleotide sequence ID" value="NZ_WOEZ01000329.1"/>
</dbReference>